<dbReference type="EMBL" id="JARBHB010000012">
    <property type="protein sequence ID" value="KAJ8871539.1"/>
    <property type="molecule type" value="Genomic_DNA"/>
</dbReference>
<name>A0ABQ9GHR6_9NEOP</name>
<comment type="caution">
    <text evidence="2">The sequence shown here is derived from an EMBL/GenBank/DDBJ whole genome shotgun (WGS) entry which is preliminary data.</text>
</comment>
<evidence type="ECO:0000313" key="2">
    <source>
        <dbReference type="EMBL" id="KAJ8871539.1"/>
    </source>
</evidence>
<gene>
    <name evidence="2" type="ORF">PR048_027862</name>
</gene>
<organism evidence="2 3">
    <name type="scientific">Dryococelus australis</name>
    <dbReference type="NCBI Taxonomy" id="614101"/>
    <lineage>
        <taxon>Eukaryota</taxon>
        <taxon>Metazoa</taxon>
        <taxon>Ecdysozoa</taxon>
        <taxon>Arthropoda</taxon>
        <taxon>Hexapoda</taxon>
        <taxon>Insecta</taxon>
        <taxon>Pterygota</taxon>
        <taxon>Neoptera</taxon>
        <taxon>Polyneoptera</taxon>
        <taxon>Phasmatodea</taxon>
        <taxon>Verophasmatodea</taxon>
        <taxon>Anareolatae</taxon>
        <taxon>Phasmatidae</taxon>
        <taxon>Eurycanthinae</taxon>
        <taxon>Dryococelus</taxon>
    </lineage>
</organism>
<sequence length="86" mass="9625">MFKLVSIIEFHRSVVQGLVSQKAVATARKISLSERCSPQEGSRKRRKQSEEYNGQGSQRREAGVKSAVSTKLNLDHIHSALIVKFT</sequence>
<proteinExistence type="predicted"/>
<evidence type="ECO:0000256" key="1">
    <source>
        <dbReference type="SAM" id="MobiDB-lite"/>
    </source>
</evidence>
<keyword evidence="3" id="KW-1185">Reference proteome</keyword>
<evidence type="ECO:0000313" key="3">
    <source>
        <dbReference type="Proteomes" id="UP001159363"/>
    </source>
</evidence>
<protein>
    <submittedName>
        <fullName evidence="2">Uncharacterized protein</fullName>
    </submittedName>
</protein>
<feature type="region of interest" description="Disordered" evidence="1">
    <location>
        <begin position="32"/>
        <end position="65"/>
    </location>
</feature>
<reference evidence="2 3" key="1">
    <citation type="submission" date="2023-02" db="EMBL/GenBank/DDBJ databases">
        <title>LHISI_Scaffold_Assembly.</title>
        <authorList>
            <person name="Stuart O.P."/>
            <person name="Cleave R."/>
            <person name="Magrath M.J.L."/>
            <person name="Mikheyev A.S."/>
        </authorList>
    </citation>
    <scope>NUCLEOTIDE SEQUENCE [LARGE SCALE GENOMIC DNA]</scope>
    <source>
        <strain evidence="2">Daus_M_001</strain>
        <tissue evidence="2">Leg muscle</tissue>
    </source>
</reference>
<dbReference type="Proteomes" id="UP001159363">
    <property type="component" value="Chromosome 11"/>
</dbReference>
<accession>A0ABQ9GHR6</accession>